<accession>A0A1I1KZP4</accession>
<evidence type="ECO:0000259" key="5">
    <source>
        <dbReference type="PROSITE" id="PS51352"/>
    </source>
</evidence>
<dbReference type="SUPFAM" id="SSF52833">
    <property type="entry name" value="Thioredoxin-like"/>
    <property type="match status" value="1"/>
</dbReference>
<dbReference type="PROSITE" id="PS51352">
    <property type="entry name" value="THIOREDOXIN_2"/>
    <property type="match status" value="1"/>
</dbReference>
<dbReference type="InterPro" id="IPR036249">
    <property type="entry name" value="Thioredoxin-like_sf"/>
</dbReference>
<dbReference type="RefSeq" id="WP_091513371.1">
    <property type="nucleotide sequence ID" value="NZ_FOLE01000007.1"/>
</dbReference>
<evidence type="ECO:0000256" key="2">
    <source>
        <dbReference type="ARBA" id="ARBA00023008"/>
    </source>
</evidence>
<evidence type="ECO:0000256" key="3">
    <source>
        <dbReference type="PIRSR" id="PIRSR603782-1"/>
    </source>
</evidence>
<feature type="binding site" evidence="3">
    <location>
        <position position="87"/>
    </location>
    <ligand>
        <name>Cu cation</name>
        <dbReference type="ChEBI" id="CHEBI:23378"/>
    </ligand>
</feature>
<evidence type="ECO:0000313" key="7">
    <source>
        <dbReference type="Proteomes" id="UP000199514"/>
    </source>
</evidence>
<proteinExistence type="inferred from homology"/>
<dbReference type="Gene3D" id="3.40.30.10">
    <property type="entry name" value="Glutaredoxin"/>
    <property type="match status" value="1"/>
</dbReference>
<keyword evidence="4" id="KW-1015">Disulfide bond</keyword>
<feature type="domain" description="Thioredoxin" evidence="5">
    <location>
        <begin position="31"/>
        <end position="211"/>
    </location>
</feature>
<dbReference type="InterPro" id="IPR013766">
    <property type="entry name" value="Thioredoxin_domain"/>
</dbReference>
<dbReference type="PANTHER" id="PTHR12151">
    <property type="entry name" value="ELECTRON TRANSPORT PROTIN SCO1/SENC FAMILY MEMBER"/>
    <property type="match status" value="1"/>
</dbReference>
<dbReference type="EMBL" id="FOLE01000007">
    <property type="protein sequence ID" value="SFC62840.1"/>
    <property type="molecule type" value="Genomic_DNA"/>
</dbReference>
<dbReference type="OrthoDB" id="9811998at2"/>
<keyword evidence="2 3" id="KW-0186">Copper</keyword>
<evidence type="ECO:0000313" key="6">
    <source>
        <dbReference type="EMBL" id="SFC62840.1"/>
    </source>
</evidence>
<dbReference type="GO" id="GO:0046872">
    <property type="term" value="F:metal ion binding"/>
    <property type="evidence" value="ECO:0007669"/>
    <property type="project" value="UniProtKB-KW"/>
</dbReference>
<organism evidence="6 7">
    <name type="scientific">Flexibacter flexilis DSM 6793</name>
    <dbReference type="NCBI Taxonomy" id="927664"/>
    <lineage>
        <taxon>Bacteria</taxon>
        <taxon>Pseudomonadati</taxon>
        <taxon>Bacteroidota</taxon>
        <taxon>Cytophagia</taxon>
        <taxon>Cytophagales</taxon>
        <taxon>Flexibacteraceae</taxon>
        <taxon>Flexibacter</taxon>
    </lineage>
</organism>
<dbReference type="PANTHER" id="PTHR12151:SF25">
    <property type="entry name" value="LINALOOL DEHYDRATASE_ISOMERASE DOMAIN-CONTAINING PROTEIN"/>
    <property type="match status" value="1"/>
</dbReference>
<keyword evidence="3" id="KW-0479">Metal-binding</keyword>
<sequence length="214" mass="24490">MNKFTKIAVLFVLLVLPLGFVIFFQKGSDSQYLVRNFPGEKAYLEDENGQVRIVPDYNTLTDQEGKKFDSKILKGKVYVADFVFTRCTGICPTMTTQLTRVQEAFADNPEVVLVSYTVDPEYDSDSIFKAYAQHHKAVYGKWYMLTGPKADIYDLANHAYMVAAAEEGEEQFVHTPKFTLIDRKGRIRGYYDGTRPEDVDKLILEIKVVLQEKE</sequence>
<name>A0A1I1KZP4_9BACT</name>
<comment type="similarity">
    <text evidence="1">Belongs to the SCO1/2 family.</text>
</comment>
<protein>
    <submittedName>
        <fullName evidence="6">Protein SCO1/2</fullName>
    </submittedName>
</protein>
<dbReference type="InterPro" id="IPR003782">
    <property type="entry name" value="SCO1/SenC"/>
</dbReference>
<dbReference type="STRING" id="927664.SAMN05421780_107158"/>
<evidence type="ECO:0000256" key="4">
    <source>
        <dbReference type="PIRSR" id="PIRSR603782-2"/>
    </source>
</evidence>
<dbReference type="AlphaFoldDB" id="A0A1I1KZP4"/>
<feature type="binding site" evidence="3">
    <location>
        <position position="91"/>
    </location>
    <ligand>
        <name>Cu cation</name>
        <dbReference type="ChEBI" id="CHEBI:23378"/>
    </ligand>
</feature>
<feature type="disulfide bond" description="Redox-active" evidence="4">
    <location>
        <begin position="87"/>
        <end position="91"/>
    </location>
</feature>
<dbReference type="Pfam" id="PF02630">
    <property type="entry name" value="SCO1-SenC"/>
    <property type="match status" value="1"/>
</dbReference>
<evidence type="ECO:0000256" key="1">
    <source>
        <dbReference type="ARBA" id="ARBA00010996"/>
    </source>
</evidence>
<keyword evidence="7" id="KW-1185">Reference proteome</keyword>
<feature type="binding site" evidence="3">
    <location>
        <position position="174"/>
    </location>
    <ligand>
        <name>Cu cation</name>
        <dbReference type="ChEBI" id="CHEBI:23378"/>
    </ligand>
</feature>
<dbReference type="CDD" id="cd02968">
    <property type="entry name" value="SCO"/>
    <property type="match status" value="1"/>
</dbReference>
<gene>
    <name evidence="6" type="ORF">SAMN05421780_107158</name>
</gene>
<reference evidence="6 7" key="1">
    <citation type="submission" date="2016-10" db="EMBL/GenBank/DDBJ databases">
        <authorList>
            <person name="de Groot N.N."/>
        </authorList>
    </citation>
    <scope>NUCLEOTIDE SEQUENCE [LARGE SCALE GENOMIC DNA]</scope>
    <source>
        <strain evidence="6 7">DSM 6793</strain>
    </source>
</reference>
<dbReference type="Proteomes" id="UP000199514">
    <property type="component" value="Unassembled WGS sequence"/>
</dbReference>